<sequence>GMIWRTLYDHGIRGNMQLAERDPDIDLIYGQNIPEQWEIDYAISLGRDLEPHLDLIRQLEDIIIELDGVRAFAAAGHSQFVIRKEILQNFLPDQWTGRMMGGMMDFDNAVADAGYLRLSTHERTTRNIGGLITEDIADEAKRLSLPIDEKSWENTNLRKAPIATRFLRWSPIRWFLQDLYNRLFWLLSNQSG</sequence>
<protein>
    <submittedName>
        <fullName evidence="1">Uncharacterized protein</fullName>
    </submittedName>
</protein>
<dbReference type="AlphaFoldDB" id="X1GD36"/>
<feature type="non-terminal residue" evidence="1">
    <location>
        <position position="1"/>
    </location>
</feature>
<organism evidence="1">
    <name type="scientific">marine sediment metagenome</name>
    <dbReference type="NCBI Taxonomy" id="412755"/>
    <lineage>
        <taxon>unclassified sequences</taxon>
        <taxon>metagenomes</taxon>
        <taxon>ecological metagenomes</taxon>
    </lineage>
</organism>
<feature type="non-terminal residue" evidence="1">
    <location>
        <position position="192"/>
    </location>
</feature>
<accession>X1GD36</accession>
<reference evidence="1" key="1">
    <citation type="journal article" date="2014" name="Front. Microbiol.">
        <title>High frequency of phylogenetically diverse reductive dehalogenase-homologous genes in deep subseafloor sedimentary metagenomes.</title>
        <authorList>
            <person name="Kawai M."/>
            <person name="Futagami T."/>
            <person name="Toyoda A."/>
            <person name="Takaki Y."/>
            <person name="Nishi S."/>
            <person name="Hori S."/>
            <person name="Arai W."/>
            <person name="Tsubouchi T."/>
            <person name="Morono Y."/>
            <person name="Uchiyama I."/>
            <person name="Ito T."/>
            <person name="Fujiyama A."/>
            <person name="Inagaki F."/>
            <person name="Takami H."/>
        </authorList>
    </citation>
    <scope>NUCLEOTIDE SEQUENCE</scope>
    <source>
        <strain evidence="1">Expedition CK06-06</strain>
    </source>
</reference>
<gene>
    <name evidence="1" type="ORF">S03H2_24550</name>
</gene>
<dbReference type="EMBL" id="BARU01013667">
    <property type="protein sequence ID" value="GAH39489.1"/>
    <property type="molecule type" value="Genomic_DNA"/>
</dbReference>
<comment type="caution">
    <text evidence="1">The sequence shown here is derived from an EMBL/GenBank/DDBJ whole genome shotgun (WGS) entry which is preliminary data.</text>
</comment>
<evidence type="ECO:0000313" key="1">
    <source>
        <dbReference type="EMBL" id="GAH39489.1"/>
    </source>
</evidence>
<name>X1GD36_9ZZZZ</name>
<proteinExistence type="predicted"/>